<dbReference type="RefSeq" id="WP_086486893.1">
    <property type="nucleotide sequence ID" value="NZ_MSLT01000006.1"/>
</dbReference>
<accession>A0A251XB25</accession>
<comment type="subcellular location">
    <subcellularLocation>
        <location evidence="2">Cell membrane</location>
        <topology evidence="2">Multi-pass membrane protein</topology>
    </subcellularLocation>
</comment>
<keyword evidence="6 13" id="KW-0812">Transmembrane</keyword>
<comment type="similarity">
    <text evidence="3">Belongs to the peptidase M50B family.</text>
</comment>
<proteinExistence type="inferred from homology"/>
<reference evidence="14 15" key="1">
    <citation type="submission" date="2016-12" db="EMBL/GenBank/DDBJ databases">
        <title>Thioflexothrix psekupsii D3 genome sequencing and assembly.</title>
        <authorList>
            <person name="Fomenkov A."/>
            <person name="Vincze T."/>
            <person name="Grabovich M."/>
            <person name="Anton B.P."/>
            <person name="Dubinina G."/>
            <person name="Orlova M."/>
            <person name="Belousova E."/>
            <person name="Roberts R.J."/>
        </authorList>
    </citation>
    <scope>NUCLEOTIDE SEQUENCE [LARGE SCALE GENOMIC DNA]</scope>
    <source>
        <strain evidence="14">D3</strain>
    </source>
</reference>
<evidence type="ECO:0000256" key="6">
    <source>
        <dbReference type="ARBA" id="ARBA00022692"/>
    </source>
</evidence>
<comment type="cofactor">
    <cofactor evidence="1">
        <name>Zn(2+)</name>
        <dbReference type="ChEBI" id="CHEBI:29105"/>
    </cofactor>
</comment>
<evidence type="ECO:0000256" key="13">
    <source>
        <dbReference type="SAM" id="Phobius"/>
    </source>
</evidence>
<feature type="transmembrane region" description="Helical" evidence="13">
    <location>
        <begin position="55"/>
        <end position="76"/>
    </location>
</feature>
<dbReference type="AlphaFoldDB" id="A0A251XB25"/>
<dbReference type="GO" id="GO:0008237">
    <property type="term" value="F:metallopeptidase activity"/>
    <property type="evidence" value="ECO:0007669"/>
    <property type="project" value="UniProtKB-KW"/>
</dbReference>
<evidence type="ECO:0000256" key="11">
    <source>
        <dbReference type="ARBA" id="ARBA00023049"/>
    </source>
</evidence>
<keyword evidence="11" id="KW-0482">Metalloprotease</keyword>
<keyword evidence="4" id="KW-1003">Cell membrane</keyword>
<dbReference type="InterPro" id="IPR052348">
    <property type="entry name" value="Metallopeptidase_M50B"/>
</dbReference>
<protein>
    <submittedName>
        <fullName evidence="14">Site-2 protease family protein</fullName>
    </submittedName>
</protein>
<keyword evidence="12 13" id="KW-0472">Membrane</keyword>
<keyword evidence="8" id="KW-0378">Hydrolase</keyword>
<evidence type="ECO:0000256" key="10">
    <source>
        <dbReference type="ARBA" id="ARBA00022989"/>
    </source>
</evidence>
<keyword evidence="10 13" id="KW-1133">Transmembrane helix</keyword>
<dbReference type="EMBL" id="MSLT01000006">
    <property type="protein sequence ID" value="OUD15300.1"/>
    <property type="molecule type" value="Genomic_DNA"/>
</dbReference>
<dbReference type="GO" id="GO:0006508">
    <property type="term" value="P:proteolysis"/>
    <property type="evidence" value="ECO:0007669"/>
    <property type="project" value="UniProtKB-KW"/>
</dbReference>
<feature type="transmembrane region" description="Helical" evidence="13">
    <location>
        <begin position="138"/>
        <end position="161"/>
    </location>
</feature>
<evidence type="ECO:0000256" key="9">
    <source>
        <dbReference type="ARBA" id="ARBA00022833"/>
    </source>
</evidence>
<feature type="transmembrane region" description="Helical" evidence="13">
    <location>
        <begin position="190"/>
        <end position="216"/>
    </location>
</feature>
<dbReference type="OrthoDB" id="9800627at2"/>
<evidence type="ECO:0000313" key="15">
    <source>
        <dbReference type="Proteomes" id="UP000194798"/>
    </source>
</evidence>
<dbReference type="GO" id="GO:0005886">
    <property type="term" value="C:plasma membrane"/>
    <property type="evidence" value="ECO:0007669"/>
    <property type="project" value="UniProtKB-SubCell"/>
</dbReference>
<feature type="transmembrane region" description="Helical" evidence="13">
    <location>
        <begin position="12"/>
        <end position="34"/>
    </location>
</feature>
<dbReference type="PANTHER" id="PTHR35864">
    <property type="entry name" value="ZINC METALLOPROTEASE MJ0611-RELATED"/>
    <property type="match status" value="1"/>
</dbReference>
<sequence>MFSELSVTQQIAIWALPVLLAITLHEAAHAWVAMKLGDSTAYLQGRVTLNPFKHIDPIGTVVVPGILLLLSTGFIFGWAKPVPVQWQHLRSPRRDIALVSAAGPGANLLMAIGWAIVGKIAFLMSQYTELQSITGESLGFLFFVSQAGLIINLLLMILNLLPILPLDGGRVLCSLLPPRLAFYYAKTEPFGFFILLGLLLLGVLNLILYPLLTLFYRIFRAIFGL</sequence>
<keyword evidence="9" id="KW-0862">Zinc</keyword>
<keyword evidence="7" id="KW-0479">Metal-binding</keyword>
<evidence type="ECO:0000256" key="3">
    <source>
        <dbReference type="ARBA" id="ARBA00007931"/>
    </source>
</evidence>
<name>A0A251XB25_9GAMM</name>
<keyword evidence="5 14" id="KW-0645">Protease</keyword>
<evidence type="ECO:0000256" key="2">
    <source>
        <dbReference type="ARBA" id="ARBA00004651"/>
    </source>
</evidence>
<organism evidence="14 15">
    <name type="scientific">Thioflexithrix psekupsensis</name>
    <dbReference type="NCBI Taxonomy" id="1570016"/>
    <lineage>
        <taxon>Bacteria</taxon>
        <taxon>Pseudomonadati</taxon>
        <taxon>Pseudomonadota</taxon>
        <taxon>Gammaproteobacteria</taxon>
        <taxon>Thiotrichales</taxon>
        <taxon>Thioflexithrix</taxon>
    </lineage>
</organism>
<evidence type="ECO:0000256" key="1">
    <source>
        <dbReference type="ARBA" id="ARBA00001947"/>
    </source>
</evidence>
<dbReference type="InterPro" id="IPR044537">
    <property type="entry name" value="Rip2-like"/>
</dbReference>
<evidence type="ECO:0000256" key="5">
    <source>
        <dbReference type="ARBA" id="ARBA00022670"/>
    </source>
</evidence>
<feature type="transmembrane region" description="Helical" evidence="13">
    <location>
        <begin position="96"/>
        <end position="117"/>
    </location>
</feature>
<comment type="caution">
    <text evidence="14">The sequence shown here is derived from an EMBL/GenBank/DDBJ whole genome shotgun (WGS) entry which is preliminary data.</text>
</comment>
<evidence type="ECO:0000313" key="14">
    <source>
        <dbReference type="EMBL" id="OUD15300.1"/>
    </source>
</evidence>
<dbReference type="Proteomes" id="UP000194798">
    <property type="component" value="Unassembled WGS sequence"/>
</dbReference>
<dbReference type="PANTHER" id="PTHR35864:SF1">
    <property type="entry name" value="ZINC METALLOPROTEASE YWHC-RELATED"/>
    <property type="match status" value="1"/>
</dbReference>
<keyword evidence="15" id="KW-1185">Reference proteome</keyword>
<evidence type="ECO:0000256" key="7">
    <source>
        <dbReference type="ARBA" id="ARBA00022723"/>
    </source>
</evidence>
<evidence type="ECO:0000256" key="8">
    <source>
        <dbReference type="ARBA" id="ARBA00022801"/>
    </source>
</evidence>
<evidence type="ECO:0000256" key="4">
    <source>
        <dbReference type="ARBA" id="ARBA00022475"/>
    </source>
</evidence>
<gene>
    <name evidence="14" type="ORF">TPSD3_01860</name>
</gene>
<evidence type="ECO:0000256" key="12">
    <source>
        <dbReference type="ARBA" id="ARBA00023136"/>
    </source>
</evidence>
<dbReference type="GO" id="GO:0046872">
    <property type="term" value="F:metal ion binding"/>
    <property type="evidence" value="ECO:0007669"/>
    <property type="project" value="UniProtKB-KW"/>
</dbReference>
<dbReference type="CDD" id="cd06158">
    <property type="entry name" value="S2P-M50_like_1"/>
    <property type="match status" value="1"/>
</dbReference>